<dbReference type="EMBL" id="JAHRIP010030636">
    <property type="protein sequence ID" value="MEQ2292628.1"/>
    <property type="molecule type" value="Genomic_DNA"/>
</dbReference>
<evidence type="ECO:0000313" key="3">
    <source>
        <dbReference type="Proteomes" id="UP001469553"/>
    </source>
</evidence>
<evidence type="ECO:0000256" key="1">
    <source>
        <dbReference type="SAM" id="MobiDB-lite"/>
    </source>
</evidence>
<feature type="compositionally biased region" description="Polar residues" evidence="1">
    <location>
        <begin position="70"/>
        <end position="82"/>
    </location>
</feature>
<feature type="region of interest" description="Disordered" evidence="1">
    <location>
        <begin position="66"/>
        <end position="122"/>
    </location>
</feature>
<comment type="caution">
    <text evidence="2">The sequence shown here is derived from an EMBL/GenBank/DDBJ whole genome shotgun (WGS) entry which is preliminary data.</text>
</comment>
<gene>
    <name evidence="2" type="ORF">AMECASPLE_024960</name>
</gene>
<sequence length="153" mass="16704">MCVSVGRPVHMDVCVGKEEPHTTPCQSDISERGTEATEGEKKQECIHTYIHTCVWFKRESIVSRDGDVAGNSSASAARSQQLEPPLHGPRLSPPSYSPSISLPAPHFHLRPSASRHPSHREGGQRALQVTVLELDFEAVATVNFIQTVSSLLP</sequence>
<organism evidence="2 3">
    <name type="scientific">Ameca splendens</name>
    <dbReference type="NCBI Taxonomy" id="208324"/>
    <lineage>
        <taxon>Eukaryota</taxon>
        <taxon>Metazoa</taxon>
        <taxon>Chordata</taxon>
        <taxon>Craniata</taxon>
        <taxon>Vertebrata</taxon>
        <taxon>Euteleostomi</taxon>
        <taxon>Actinopterygii</taxon>
        <taxon>Neopterygii</taxon>
        <taxon>Teleostei</taxon>
        <taxon>Neoteleostei</taxon>
        <taxon>Acanthomorphata</taxon>
        <taxon>Ovalentaria</taxon>
        <taxon>Atherinomorphae</taxon>
        <taxon>Cyprinodontiformes</taxon>
        <taxon>Goodeidae</taxon>
        <taxon>Ameca</taxon>
    </lineage>
</organism>
<feature type="compositionally biased region" description="Basic and acidic residues" evidence="1">
    <location>
        <begin position="29"/>
        <end position="41"/>
    </location>
</feature>
<proteinExistence type="predicted"/>
<protein>
    <submittedName>
        <fullName evidence="2">Uncharacterized protein</fullName>
    </submittedName>
</protein>
<reference evidence="2 3" key="1">
    <citation type="submission" date="2021-06" db="EMBL/GenBank/DDBJ databases">
        <authorList>
            <person name="Palmer J.M."/>
        </authorList>
    </citation>
    <scope>NUCLEOTIDE SEQUENCE [LARGE SCALE GENOMIC DNA]</scope>
    <source>
        <strain evidence="2 3">AS_MEX2019</strain>
        <tissue evidence="2">Muscle</tissue>
    </source>
</reference>
<keyword evidence="3" id="KW-1185">Reference proteome</keyword>
<accession>A0ABV0YFS7</accession>
<dbReference type="Proteomes" id="UP001469553">
    <property type="component" value="Unassembled WGS sequence"/>
</dbReference>
<name>A0ABV0YFS7_9TELE</name>
<evidence type="ECO:0000313" key="2">
    <source>
        <dbReference type="EMBL" id="MEQ2292628.1"/>
    </source>
</evidence>
<feature type="region of interest" description="Disordered" evidence="1">
    <location>
        <begin position="17"/>
        <end position="41"/>
    </location>
</feature>